<evidence type="ECO:0000256" key="1">
    <source>
        <dbReference type="ARBA" id="ARBA00004141"/>
    </source>
</evidence>
<feature type="transmembrane region" description="Helical" evidence="7">
    <location>
        <begin position="236"/>
        <end position="256"/>
    </location>
</feature>
<dbReference type="InterPro" id="IPR011701">
    <property type="entry name" value="MFS"/>
</dbReference>
<feature type="transmembrane region" description="Helical" evidence="7">
    <location>
        <begin position="346"/>
        <end position="367"/>
    </location>
</feature>
<keyword evidence="2" id="KW-0813">Transport</keyword>
<feature type="region of interest" description="Disordered" evidence="6">
    <location>
        <begin position="443"/>
        <end position="464"/>
    </location>
</feature>
<keyword evidence="4 7" id="KW-1133">Transmembrane helix</keyword>
<organism evidence="9">
    <name type="scientific">Tetraselmis sp. GSL018</name>
    <dbReference type="NCBI Taxonomy" id="582737"/>
    <lineage>
        <taxon>Eukaryota</taxon>
        <taxon>Viridiplantae</taxon>
        <taxon>Chlorophyta</taxon>
        <taxon>core chlorophytes</taxon>
        <taxon>Chlorodendrophyceae</taxon>
        <taxon>Chlorodendrales</taxon>
        <taxon>Chlorodendraceae</taxon>
        <taxon>Tetraselmis</taxon>
    </lineage>
</organism>
<comment type="subcellular location">
    <subcellularLocation>
        <location evidence="1">Membrane</location>
        <topology evidence="1">Multi-pass membrane protein</topology>
    </subcellularLocation>
</comment>
<sequence>EDPNVPLLGTPRKNKFEKTFVALLLFSLCFTSNVIISLLYPFAPGHISRQGYGPVFIGMLFSVYSWAILLFSPVGAVLVRWFGRDAMLSSGISMLAVFSATFGYARQLSFGSTSVMAAVYTASRVLSGCGASIVNLAVFSMAADTFPNDLGKIMGANEVVIGLGFTIGPLIGSLLYVNFGFGPAFLITGAAVFLALPVAIAKRVACGGGEKTLAEESAGLATGDAASGVNGFLRVVNLRVVLAGTLCFCGTLVFGVMEPSLAQHLEEKTGLGQTAIGLVFAMFSAVYSIFGVPMGWIADNRGHFLLSTIGVLVSGLCLFLFGLPIYGAVGDALGMSSEKVILGKDLALLVLLGVGQATLLVPTLPAIKEGSPHRDPAATEAVVAIFNCFQQLGLAVGPLVGAAMVKALSYETALLLTGAALLLFGVVCILDMALDRNVGCPDEEAPAAVPTEEDGTEECSETSCAVAGSDRADSRRCSLSLSPRP</sequence>
<evidence type="ECO:0000256" key="3">
    <source>
        <dbReference type="ARBA" id="ARBA00022692"/>
    </source>
</evidence>
<dbReference type="GO" id="GO:0022857">
    <property type="term" value="F:transmembrane transporter activity"/>
    <property type="evidence" value="ECO:0007669"/>
    <property type="project" value="InterPro"/>
</dbReference>
<dbReference type="GO" id="GO:0016020">
    <property type="term" value="C:membrane"/>
    <property type="evidence" value="ECO:0007669"/>
    <property type="project" value="UniProtKB-SubCell"/>
</dbReference>
<evidence type="ECO:0000256" key="2">
    <source>
        <dbReference type="ARBA" id="ARBA00022448"/>
    </source>
</evidence>
<reference evidence="9" key="1">
    <citation type="submission" date="2014-05" db="EMBL/GenBank/DDBJ databases">
        <title>The transcriptome of the halophilic microalga Tetraselmis sp. GSL018 isolated from the Great Salt Lake, Utah.</title>
        <authorList>
            <person name="Jinkerson R.E."/>
            <person name="D'Adamo S."/>
            <person name="Posewitz M.C."/>
        </authorList>
    </citation>
    <scope>NUCLEOTIDE SEQUENCE</scope>
    <source>
        <strain evidence="9">GSL018</strain>
    </source>
</reference>
<proteinExistence type="predicted"/>
<evidence type="ECO:0000256" key="4">
    <source>
        <dbReference type="ARBA" id="ARBA00022989"/>
    </source>
</evidence>
<dbReference type="InterPro" id="IPR036259">
    <property type="entry name" value="MFS_trans_sf"/>
</dbReference>
<feature type="transmembrane region" description="Helical" evidence="7">
    <location>
        <begin position="183"/>
        <end position="201"/>
    </location>
</feature>
<evidence type="ECO:0000313" key="9">
    <source>
        <dbReference type="EMBL" id="JAC77667.1"/>
    </source>
</evidence>
<feature type="non-terminal residue" evidence="9">
    <location>
        <position position="1"/>
    </location>
</feature>
<protein>
    <submittedName>
        <fullName evidence="9">Mfs-type transporter slc18b1</fullName>
    </submittedName>
</protein>
<dbReference type="AlphaFoldDB" id="A0A061RXR5"/>
<feature type="transmembrane region" description="Helical" evidence="7">
    <location>
        <begin position="86"/>
        <end position="105"/>
    </location>
</feature>
<evidence type="ECO:0000259" key="8">
    <source>
        <dbReference type="PROSITE" id="PS50850"/>
    </source>
</evidence>
<dbReference type="Gene3D" id="1.20.1250.20">
    <property type="entry name" value="MFS general substrate transporter like domains"/>
    <property type="match status" value="2"/>
</dbReference>
<feature type="transmembrane region" description="Helical" evidence="7">
    <location>
        <begin position="379"/>
        <end position="401"/>
    </location>
</feature>
<feature type="transmembrane region" description="Helical" evidence="7">
    <location>
        <begin position="159"/>
        <end position="177"/>
    </location>
</feature>
<dbReference type="InterPro" id="IPR050930">
    <property type="entry name" value="MFS_Vesicular_Transporter"/>
</dbReference>
<evidence type="ECO:0000256" key="7">
    <source>
        <dbReference type="SAM" id="Phobius"/>
    </source>
</evidence>
<dbReference type="EMBL" id="GBEZ01007824">
    <property type="protein sequence ID" value="JAC77667.1"/>
    <property type="molecule type" value="Transcribed_RNA"/>
</dbReference>
<feature type="transmembrane region" description="Helical" evidence="7">
    <location>
        <begin position="20"/>
        <end position="43"/>
    </location>
</feature>
<evidence type="ECO:0000256" key="5">
    <source>
        <dbReference type="ARBA" id="ARBA00023136"/>
    </source>
</evidence>
<accession>A0A061RXR5</accession>
<keyword evidence="3 7" id="KW-0812">Transmembrane</keyword>
<keyword evidence="5 7" id="KW-0472">Membrane</keyword>
<feature type="domain" description="Major facilitator superfamily (MFS) profile" evidence="8">
    <location>
        <begin position="17"/>
        <end position="437"/>
    </location>
</feature>
<feature type="transmembrane region" description="Helical" evidence="7">
    <location>
        <begin position="125"/>
        <end position="147"/>
    </location>
</feature>
<dbReference type="PANTHER" id="PTHR23506:SF26">
    <property type="entry name" value="MFS-TYPE TRANSPORTER SLC18B1"/>
    <property type="match status" value="1"/>
</dbReference>
<feature type="transmembrane region" description="Helical" evidence="7">
    <location>
        <begin position="413"/>
        <end position="434"/>
    </location>
</feature>
<feature type="transmembrane region" description="Helical" evidence="7">
    <location>
        <begin position="276"/>
        <end position="297"/>
    </location>
</feature>
<feature type="compositionally biased region" description="Acidic residues" evidence="6">
    <location>
        <begin position="443"/>
        <end position="460"/>
    </location>
</feature>
<name>A0A061RXR5_9CHLO</name>
<dbReference type="PROSITE" id="PS50850">
    <property type="entry name" value="MFS"/>
    <property type="match status" value="1"/>
</dbReference>
<dbReference type="PANTHER" id="PTHR23506">
    <property type="entry name" value="GH10249P"/>
    <property type="match status" value="1"/>
</dbReference>
<dbReference type="InterPro" id="IPR020846">
    <property type="entry name" value="MFS_dom"/>
</dbReference>
<dbReference type="Pfam" id="PF07690">
    <property type="entry name" value="MFS_1"/>
    <property type="match status" value="1"/>
</dbReference>
<gene>
    <name evidence="9" type="ORF">TSPGSL018_17110</name>
</gene>
<feature type="transmembrane region" description="Helical" evidence="7">
    <location>
        <begin position="304"/>
        <end position="326"/>
    </location>
</feature>
<evidence type="ECO:0000256" key="6">
    <source>
        <dbReference type="SAM" id="MobiDB-lite"/>
    </source>
</evidence>
<dbReference type="SUPFAM" id="SSF103473">
    <property type="entry name" value="MFS general substrate transporter"/>
    <property type="match status" value="1"/>
</dbReference>
<feature type="transmembrane region" description="Helical" evidence="7">
    <location>
        <begin position="55"/>
        <end position="79"/>
    </location>
</feature>